<evidence type="ECO:0000313" key="7">
    <source>
        <dbReference type="EMBL" id="ABA87306.1"/>
    </source>
</evidence>
<keyword evidence="4 6" id="KW-1133">Transmembrane helix</keyword>
<keyword evidence="2" id="KW-1003">Cell membrane</keyword>
<organism evidence="7 8">
    <name type="scientific">Syntrophotalea carbinolica (strain DSM 2380 / NBRC 103641 / GraBd1)</name>
    <name type="common">Pelobacter carbinolicus</name>
    <dbReference type="NCBI Taxonomy" id="338963"/>
    <lineage>
        <taxon>Bacteria</taxon>
        <taxon>Pseudomonadati</taxon>
        <taxon>Thermodesulfobacteriota</taxon>
        <taxon>Desulfuromonadia</taxon>
        <taxon>Desulfuromonadales</taxon>
        <taxon>Syntrophotaleaceae</taxon>
        <taxon>Syntrophotalea</taxon>
    </lineage>
</organism>
<dbReference type="eggNOG" id="COG0392">
    <property type="taxonomic scope" value="Bacteria"/>
</dbReference>
<evidence type="ECO:0000256" key="3">
    <source>
        <dbReference type="ARBA" id="ARBA00022692"/>
    </source>
</evidence>
<reference evidence="7 8" key="2">
    <citation type="journal article" date="2012" name="BMC Genomics">
        <title>The genome of Pelobacter carbinolicus reveals surprising metabolic capabilities and physiological features.</title>
        <authorList>
            <person name="Aklujkar M."/>
            <person name="Haveman S.A."/>
            <person name="Didonato R.Jr."/>
            <person name="Chertkov O."/>
            <person name="Han C.S."/>
            <person name="Land M.L."/>
            <person name="Brown P."/>
            <person name="Lovley D.R."/>
        </authorList>
    </citation>
    <scope>NUCLEOTIDE SEQUENCE [LARGE SCALE GENOMIC DNA]</scope>
    <source>
        <strain evidence="8">DSM 2380 / NBRC 103641 / GraBd1</strain>
    </source>
</reference>
<feature type="transmembrane region" description="Helical" evidence="6">
    <location>
        <begin position="205"/>
        <end position="224"/>
    </location>
</feature>
<proteinExistence type="predicted"/>
<protein>
    <submittedName>
        <fullName evidence="7">Membrane protein, putative</fullName>
    </submittedName>
</protein>
<feature type="transmembrane region" description="Helical" evidence="6">
    <location>
        <begin position="231"/>
        <end position="252"/>
    </location>
</feature>
<keyword evidence="5 6" id="KW-0472">Membrane</keyword>
<dbReference type="PANTHER" id="PTHR40277">
    <property type="entry name" value="BLL5419 PROTEIN"/>
    <property type="match status" value="1"/>
</dbReference>
<dbReference type="EMBL" id="CP000142">
    <property type="protein sequence ID" value="ABA87306.1"/>
    <property type="molecule type" value="Genomic_DNA"/>
</dbReference>
<reference evidence="8" key="1">
    <citation type="submission" date="2005-10" db="EMBL/GenBank/DDBJ databases">
        <title>Complete sequence of Pelobacter carbinolicus DSM 2380.</title>
        <authorList>
            <person name="Copeland A."/>
            <person name="Lucas S."/>
            <person name="Lapidus A."/>
            <person name="Barry K."/>
            <person name="Detter J.C."/>
            <person name="Glavina T."/>
            <person name="Hammon N."/>
            <person name="Israni S."/>
            <person name="Pitluck S."/>
            <person name="Chertkov O."/>
            <person name="Schmutz J."/>
            <person name="Larimer F."/>
            <person name="Land M."/>
            <person name="Kyrpides N."/>
            <person name="Ivanova N."/>
            <person name="Richardson P."/>
        </authorList>
    </citation>
    <scope>NUCLEOTIDE SEQUENCE [LARGE SCALE GENOMIC DNA]</scope>
    <source>
        <strain evidence="8">DSM 2380 / NBRC 103641 / GraBd1</strain>
    </source>
</reference>
<evidence type="ECO:0000313" key="8">
    <source>
        <dbReference type="Proteomes" id="UP000002534"/>
    </source>
</evidence>
<evidence type="ECO:0000256" key="1">
    <source>
        <dbReference type="ARBA" id="ARBA00004651"/>
    </source>
</evidence>
<feature type="transmembrane region" description="Helical" evidence="6">
    <location>
        <begin position="41"/>
        <end position="59"/>
    </location>
</feature>
<dbReference type="STRING" id="338963.Pcar_0043"/>
<dbReference type="Proteomes" id="UP000002534">
    <property type="component" value="Chromosome"/>
</dbReference>
<dbReference type="InterPro" id="IPR022791">
    <property type="entry name" value="L-PG_synthase/AglD"/>
</dbReference>
<dbReference type="KEGG" id="pca:Pcar_0043"/>
<dbReference type="AlphaFoldDB" id="Q3A8I6"/>
<evidence type="ECO:0000256" key="6">
    <source>
        <dbReference type="SAM" id="Phobius"/>
    </source>
</evidence>
<keyword evidence="8" id="KW-1185">Reference proteome</keyword>
<dbReference type="PANTHER" id="PTHR40277:SF1">
    <property type="entry name" value="BLL5419 PROTEIN"/>
    <property type="match status" value="1"/>
</dbReference>
<dbReference type="Pfam" id="PF03706">
    <property type="entry name" value="LPG_synthase_TM"/>
    <property type="match status" value="1"/>
</dbReference>
<sequence>MTKKRLAGIVSVLVSASLVVWLVSRVDGAQVVSLWRQSVKGYLWLALGLTGLAPVLGTLRWQGVLRAQGVRLPYATALRAVLMANVLNSFLPSKGGEVVKATYLREHGGLTLGVGSVVLERLVDLLVLGLLGLAGFAISGIGWGLLAGGLLVGAVGSAFVLALYVPLDRFPLPSAVRNKLGELARVFRLWVRCPGAVLQTVGSSLAVWSAAALTVCCLVSAFGLPLRWSVAYALFPLCVLAGLVPVTVSGVGTRDAAFVQLMMLNGVSLEGATMVALGYTAFAYWILSLLCLPAVGWQLAAWRRRAVSTQHRPD</sequence>
<feature type="transmembrane region" description="Helical" evidence="6">
    <location>
        <begin position="111"/>
        <end position="136"/>
    </location>
</feature>
<evidence type="ECO:0000256" key="4">
    <source>
        <dbReference type="ARBA" id="ARBA00022989"/>
    </source>
</evidence>
<dbReference type="HOGENOM" id="CLU_074749_0_0_7"/>
<feature type="transmembrane region" description="Helical" evidence="6">
    <location>
        <begin position="143"/>
        <end position="165"/>
    </location>
</feature>
<dbReference type="OrthoDB" id="9768158at2"/>
<feature type="transmembrane region" description="Helical" evidence="6">
    <location>
        <begin position="71"/>
        <end position="91"/>
    </location>
</feature>
<accession>Q3A8I6</accession>
<evidence type="ECO:0000256" key="2">
    <source>
        <dbReference type="ARBA" id="ARBA00022475"/>
    </source>
</evidence>
<evidence type="ECO:0000256" key="5">
    <source>
        <dbReference type="ARBA" id="ARBA00023136"/>
    </source>
</evidence>
<comment type="subcellular location">
    <subcellularLocation>
        <location evidence="1">Cell membrane</location>
        <topology evidence="1">Multi-pass membrane protein</topology>
    </subcellularLocation>
</comment>
<name>Q3A8I6_SYNC1</name>
<dbReference type="GO" id="GO:0005886">
    <property type="term" value="C:plasma membrane"/>
    <property type="evidence" value="ECO:0007669"/>
    <property type="project" value="UniProtKB-SubCell"/>
</dbReference>
<keyword evidence="3 6" id="KW-0812">Transmembrane</keyword>
<gene>
    <name evidence="7" type="ordered locus">Pcar_0043</name>
</gene>
<feature type="transmembrane region" description="Helical" evidence="6">
    <location>
        <begin position="272"/>
        <end position="295"/>
    </location>
</feature>